<evidence type="ECO:0000313" key="7">
    <source>
        <dbReference type="Proteomes" id="UP000229952"/>
    </source>
</evidence>
<evidence type="ECO:0000256" key="5">
    <source>
        <dbReference type="PIRSR" id="PIRSR613078-2"/>
    </source>
</evidence>
<dbReference type="InterPro" id="IPR013078">
    <property type="entry name" value="His_Pase_superF_clade-1"/>
</dbReference>
<dbReference type="InterPro" id="IPR005952">
    <property type="entry name" value="Phosphogly_mut1"/>
</dbReference>
<reference evidence="6 7" key="1">
    <citation type="submission" date="2017-09" db="EMBL/GenBank/DDBJ databases">
        <title>Depth-based differentiation of microbial function through sediment-hosted aquifers and enrichment of novel symbionts in the deep terrestrial subsurface.</title>
        <authorList>
            <person name="Probst A.J."/>
            <person name="Ladd B."/>
            <person name="Jarett J.K."/>
            <person name="Geller-Mcgrath D.E."/>
            <person name="Sieber C.M."/>
            <person name="Emerson J.B."/>
            <person name="Anantharaman K."/>
            <person name="Thomas B.C."/>
            <person name="Malmstrom R."/>
            <person name="Stieglmeier M."/>
            <person name="Klingl A."/>
            <person name="Woyke T."/>
            <person name="Ryan C.M."/>
            <person name="Banfield J.F."/>
        </authorList>
    </citation>
    <scope>NUCLEOTIDE SEQUENCE [LARGE SCALE GENOMIC DNA]</scope>
    <source>
        <strain evidence="6">CG23_combo_of_CG06-09_8_20_14_all_37_18</strain>
    </source>
</reference>
<keyword evidence="4" id="KW-0413">Isomerase</keyword>
<dbReference type="EC" id="5.4.2.11" evidence="2"/>
<gene>
    <name evidence="6" type="ORF">COX35_00350</name>
</gene>
<dbReference type="Gene3D" id="3.40.50.1240">
    <property type="entry name" value="Phosphoglycerate mutase-like"/>
    <property type="match status" value="1"/>
</dbReference>
<dbReference type="InterPro" id="IPR029033">
    <property type="entry name" value="His_PPase_superfam"/>
</dbReference>
<dbReference type="EMBL" id="PCRQ01000014">
    <property type="protein sequence ID" value="PIP24508.1"/>
    <property type="molecule type" value="Genomic_DNA"/>
</dbReference>
<dbReference type="PROSITE" id="PS00175">
    <property type="entry name" value="PG_MUTASE"/>
    <property type="match status" value="1"/>
</dbReference>
<evidence type="ECO:0000256" key="2">
    <source>
        <dbReference type="ARBA" id="ARBA00012028"/>
    </source>
</evidence>
<organism evidence="6 7">
    <name type="scientific">Candidatus Nealsonbacteria bacterium CG23_combo_of_CG06-09_8_20_14_all_37_18</name>
    <dbReference type="NCBI Taxonomy" id="1974720"/>
    <lineage>
        <taxon>Bacteria</taxon>
        <taxon>Candidatus Nealsoniibacteriota</taxon>
    </lineage>
</organism>
<comment type="caution">
    <text evidence="6">The sequence shown here is derived from an EMBL/GenBank/DDBJ whole genome shotgun (WGS) entry which is preliminary data.</text>
</comment>
<proteinExistence type="inferred from homology"/>
<dbReference type="PANTHER" id="PTHR11931">
    <property type="entry name" value="PHOSPHOGLYCERATE MUTASE"/>
    <property type="match status" value="1"/>
</dbReference>
<feature type="binding site" evidence="5">
    <location>
        <position position="77"/>
    </location>
    <ligand>
        <name>substrate</name>
    </ligand>
</feature>
<evidence type="ECO:0000313" key="6">
    <source>
        <dbReference type="EMBL" id="PIP24508.1"/>
    </source>
</evidence>
<comment type="similarity">
    <text evidence="1">Belongs to the phosphoglycerate mutase family. BPG-dependent PGAM subfamily.</text>
</comment>
<evidence type="ECO:0000256" key="1">
    <source>
        <dbReference type="ARBA" id="ARBA00006717"/>
    </source>
</evidence>
<evidence type="ECO:0000256" key="3">
    <source>
        <dbReference type="ARBA" id="ARBA00023152"/>
    </source>
</evidence>
<dbReference type="AlphaFoldDB" id="A0A2G9YZ42"/>
<dbReference type="Pfam" id="PF00300">
    <property type="entry name" value="His_Phos_1"/>
    <property type="match status" value="1"/>
</dbReference>
<dbReference type="SMART" id="SM00855">
    <property type="entry name" value="PGAM"/>
    <property type="match status" value="1"/>
</dbReference>
<accession>A0A2G9YZ42</accession>
<name>A0A2G9YZ42_9BACT</name>
<dbReference type="Proteomes" id="UP000229952">
    <property type="component" value="Unassembled WGS sequence"/>
</dbReference>
<dbReference type="InterPro" id="IPR001345">
    <property type="entry name" value="PG/BPGM_mutase_AS"/>
</dbReference>
<protein>
    <recommendedName>
        <fullName evidence="2">phosphoglycerate mutase (2,3-diphosphoglycerate-dependent)</fullName>
        <ecNumber evidence="2">5.4.2.11</ecNumber>
    </recommendedName>
</protein>
<dbReference type="GO" id="GO:0004619">
    <property type="term" value="F:phosphoglycerate mutase activity"/>
    <property type="evidence" value="ECO:0007669"/>
    <property type="project" value="UniProtKB-EC"/>
</dbReference>
<sequence length="239" mass="28055">MPTEIVIVRHGQCTGNLADRASYKGRHDLFIQEIRNQKSSQWLLTPTGIRESKLTGNWIKNNIASMFDYYFSSDYTRSVETAKHMDFVNSRWIKNTLLRERKWGGVENLPYPERNVLFQQLGISITEDSIFWQPPNGESMIDILRRVRSFLDRIKRIGAEKRILIVSHGAPLQAFRILQYGIDPSHYVSFINGENYIRNCHIFHYLAKKNRNSDIPMYSIERSAYLNPDNKWIETIQNL</sequence>
<dbReference type="GO" id="GO:0006096">
    <property type="term" value="P:glycolytic process"/>
    <property type="evidence" value="ECO:0007669"/>
    <property type="project" value="UniProtKB-KW"/>
</dbReference>
<dbReference type="SUPFAM" id="SSF53254">
    <property type="entry name" value="Phosphoglycerate mutase-like"/>
    <property type="match status" value="1"/>
</dbReference>
<dbReference type="CDD" id="cd07067">
    <property type="entry name" value="HP_PGM_like"/>
    <property type="match status" value="1"/>
</dbReference>
<evidence type="ECO:0000256" key="4">
    <source>
        <dbReference type="ARBA" id="ARBA00023235"/>
    </source>
</evidence>
<keyword evidence="3" id="KW-0324">Glycolysis</keyword>